<keyword evidence="2" id="KW-1185">Reference proteome</keyword>
<comment type="caution">
    <text evidence="1">The sequence shown here is derived from an EMBL/GenBank/DDBJ whole genome shotgun (WGS) entry which is preliminary data.</text>
</comment>
<dbReference type="Proteomes" id="UP000070224">
    <property type="component" value="Unassembled WGS sequence"/>
</dbReference>
<protein>
    <submittedName>
        <fullName evidence="1">Uncharacterized protein</fullName>
    </submittedName>
</protein>
<organism evidence="1 2">
    <name type="scientific">Porphyromonas somerae</name>
    <dbReference type="NCBI Taxonomy" id="322095"/>
    <lineage>
        <taxon>Bacteria</taxon>
        <taxon>Pseudomonadati</taxon>
        <taxon>Bacteroidota</taxon>
        <taxon>Bacteroidia</taxon>
        <taxon>Bacteroidales</taxon>
        <taxon>Porphyromonadaceae</taxon>
        <taxon>Porphyromonas</taxon>
    </lineage>
</organism>
<gene>
    <name evidence="1" type="ORF">HMPREF3185_01704</name>
</gene>
<evidence type="ECO:0000313" key="1">
    <source>
        <dbReference type="EMBL" id="KXB74451.1"/>
    </source>
</evidence>
<accession>A0A134B3C9</accession>
<dbReference type="STRING" id="322095.HMPREF3185_01704"/>
<dbReference type="AlphaFoldDB" id="A0A134B3C9"/>
<name>A0A134B3C9_9PORP</name>
<reference evidence="2" key="1">
    <citation type="submission" date="2016-01" db="EMBL/GenBank/DDBJ databases">
        <authorList>
            <person name="Mitreva M."/>
            <person name="Pepin K.H."/>
            <person name="Mihindukulasuriya K.A."/>
            <person name="Fulton R."/>
            <person name="Fronick C."/>
            <person name="O'Laughlin M."/>
            <person name="Miner T."/>
            <person name="Herter B."/>
            <person name="Rosa B.A."/>
            <person name="Cordes M."/>
            <person name="Tomlinson C."/>
            <person name="Wollam A."/>
            <person name="Palsikar V.B."/>
            <person name="Mardis E.R."/>
            <person name="Wilson R.K."/>
        </authorList>
    </citation>
    <scope>NUCLEOTIDE SEQUENCE [LARGE SCALE GENOMIC DNA]</scope>
    <source>
        <strain evidence="2">KA00683</strain>
    </source>
</reference>
<sequence length="204" mass="22437">MDASEVFLLPSDETISPIESETTVVTDDTATRIVVRQPREEAVTTEGADLVGIYIEDTIIVGLAVVGEDIGNAGVHFETILMDCLLDDLVSTEGLHGTTKDLVSLQTEDNFVILINIAWSERRDTRNRAGINRAYAMWVFALFLKSLEAVLPDALGLLRRTGEEGGVTIIRGDILRNEVADVEFDFPHARLKLGLFLHNAKEVS</sequence>
<evidence type="ECO:0000313" key="2">
    <source>
        <dbReference type="Proteomes" id="UP000070224"/>
    </source>
</evidence>
<dbReference type="EMBL" id="LSDK01000122">
    <property type="protein sequence ID" value="KXB74451.1"/>
    <property type="molecule type" value="Genomic_DNA"/>
</dbReference>
<proteinExistence type="predicted"/>